<proteinExistence type="predicted"/>
<evidence type="ECO:0000256" key="2">
    <source>
        <dbReference type="SAM" id="Phobius"/>
    </source>
</evidence>
<name>A0ABQ3UJY4_9CHLR</name>
<dbReference type="Proteomes" id="UP000654345">
    <property type="component" value="Unassembled WGS sequence"/>
</dbReference>
<dbReference type="RefSeq" id="WP_201369893.1">
    <property type="nucleotide sequence ID" value="NZ_BNJG01000001.1"/>
</dbReference>
<sequence length="478" mass="53949">MHNSPQGRAFIRGKGITDGIWYTLCGVLVLLGIIARQPLLVVVGILLLLIIITTDIWSHYCLVDLRYQRKFSHQRALFGEDVTMSVTVENAKILPLPWLEVEDTLPRSLPLREQELRSAILSNNALLECLFSPRWYERVTRNYTLRCVQRGVHTFGPTRLHSGDAFGFIAQDQELDNLQHVMVYPLVAPLESFNLPARHPFGDQRAPRRLLEDPSRIIGVREYRYGDSMRRVHWKATARSMQMQSKIYDATTTYTLEIFLNIDTRPDVYYSIHPELQELSISLAASIASWGLDNGYGVGLYANTMMYIPDEKRADTSSASTGQQEQPALNLEAEVAQQLNRRRIRLPASSNEEQRKHIMETLARIQGYFGASIDEVLQAESNRLPNGSTIILITSNLGDRIIDRLAQMRRRGHAISVLFVNDSPPPARVGGINVYHIGGEERWQELIAPFTPSNTAGEQEPAEPGAPRPLPAVPSLHL</sequence>
<comment type="caution">
    <text evidence="4">The sequence shown here is derived from an EMBL/GenBank/DDBJ whole genome shotgun (WGS) entry which is preliminary data.</text>
</comment>
<keyword evidence="2" id="KW-0812">Transmembrane</keyword>
<accession>A0ABQ3UJY4</accession>
<feature type="transmembrane region" description="Helical" evidence="2">
    <location>
        <begin position="20"/>
        <end position="35"/>
    </location>
</feature>
<feature type="transmembrane region" description="Helical" evidence="2">
    <location>
        <begin position="41"/>
        <end position="63"/>
    </location>
</feature>
<protein>
    <recommendedName>
        <fullName evidence="3">DUF58 domain-containing protein</fullName>
    </recommendedName>
</protein>
<keyword evidence="2" id="KW-1133">Transmembrane helix</keyword>
<feature type="region of interest" description="Disordered" evidence="1">
    <location>
        <begin position="452"/>
        <end position="478"/>
    </location>
</feature>
<evidence type="ECO:0000256" key="1">
    <source>
        <dbReference type="SAM" id="MobiDB-lite"/>
    </source>
</evidence>
<dbReference type="PANTHER" id="PTHR34351">
    <property type="entry name" value="SLR1927 PROTEIN-RELATED"/>
    <property type="match status" value="1"/>
</dbReference>
<evidence type="ECO:0000259" key="3">
    <source>
        <dbReference type="Pfam" id="PF01882"/>
    </source>
</evidence>
<dbReference type="EMBL" id="BNJG01000001">
    <property type="protein sequence ID" value="GHO53044.1"/>
    <property type="molecule type" value="Genomic_DNA"/>
</dbReference>
<reference evidence="4 5" key="1">
    <citation type="journal article" date="2021" name="Int. J. Syst. Evol. Microbiol.">
        <title>Reticulibacter mediterranei gen. nov., sp. nov., within the new family Reticulibacteraceae fam. nov., and Ktedonospora formicarum gen. nov., sp. nov., Ktedonobacter robiniae sp. nov., Dictyobacter formicarum sp. nov. and Dictyobacter arantiisoli sp. nov., belonging to the class Ktedonobacteria.</title>
        <authorList>
            <person name="Yabe S."/>
            <person name="Zheng Y."/>
            <person name="Wang C.M."/>
            <person name="Sakai Y."/>
            <person name="Abe K."/>
            <person name="Yokota A."/>
            <person name="Donadio S."/>
            <person name="Cavaletti L."/>
            <person name="Monciardini P."/>
        </authorList>
    </citation>
    <scope>NUCLEOTIDE SEQUENCE [LARGE SCALE GENOMIC DNA]</scope>
    <source>
        <strain evidence="4 5">SOSP1-30</strain>
    </source>
</reference>
<keyword evidence="5" id="KW-1185">Reference proteome</keyword>
<gene>
    <name evidence="4" type="ORF">KSB_15190</name>
</gene>
<dbReference type="InterPro" id="IPR002881">
    <property type="entry name" value="DUF58"/>
</dbReference>
<feature type="domain" description="DUF58" evidence="3">
    <location>
        <begin position="220"/>
        <end position="313"/>
    </location>
</feature>
<evidence type="ECO:0000313" key="5">
    <source>
        <dbReference type="Proteomes" id="UP000654345"/>
    </source>
</evidence>
<keyword evidence="2" id="KW-0472">Membrane</keyword>
<dbReference type="Pfam" id="PF01882">
    <property type="entry name" value="DUF58"/>
    <property type="match status" value="1"/>
</dbReference>
<dbReference type="PANTHER" id="PTHR34351:SF2">
    <property type="entry name" value="DUF58 DOMAIN-CONTAINING PROTEIN"/>
    <property type="match status" value="1"/>
</dbReference>
<evidence type="ECO:0000313" key="4">
    <source>
        <dbReference type="EMBL" id="GHO53044.1"/>
    </source>
</evidence>
<organism evidence="4 5">
    <name type="scientific">Ktedonobacter robiniae</name>
    <dbReference type="NCBI Taxonomy" id="2778365"/>
    <lineage>
        <taxon>Bacteria</taxon>
        <taxon>Bacillati</taxon>
        <taxon>Chloroflexota</taxon>
        <taxon>Ktedonobacteria</taxon>
        <taxon>Ktedonobacterales</taxon>
        <taxon>Ktedonobacteraceae</taxon>
        <taxon>Ktedonobacter</taxon>
    </lineage>
</organism>